<dbReference type="Pfam" id="PF16387">
    <property type="entry name" value="DUF4996"/>
    <property type="match status" value="1"/>
</dbReference>
<name>A0A6P1VZS9_9BACT</name>
<evidence type="ECO:0000259" key="2">
    <source>
        <dbReference type="PROSITE" id="PS51704"/>
    </source>
</evidence>
<evidence type="ECO:0000313" key="4">
    <source>
        <dbReference type="Proteomes" id="UP000464577"/>
    </source>
</evidence>
<dbReference type="KEGG" id="senf:GJR95_25450"/>
<dbReference type="PANTHER" id="PTHR46320">
    <property type="entry name" value="GLYCEROPHOSPHODIESTER PHOSPHODIESTERASE 1"/>
    <property type="match status" value="1"/>
</dbReference>
<dbReference type="GO" id="GO:0006644">
    <property type="term" value="P:phospholipid metabolic process"/>
    <property type="evidence" value="ECO:0007669"/>
    <property type="project" value="TreeGrafter"/>
</dbReference>
<dbReference type="InterPro" id="IPR030395">
    <property type="entry name" value="GP_PDE_dom"/>
</dbReference>
<dbReference type="PROSITE" id="PS51704">
    <property type="entry name" value="GP_PDE"/>
    <property type="match status" value="1"/>
</dbReference>
<dbReference type="PANTHER" id="PTHR46320:SF1">
    <property type="entry name" value="GLYCEROPHOSPHODIESTER PHOSPHODIESTERASE 1"/>
    <property type="match status" value="1"/>
</dbReference>
<dbReference type="EMBL" id="CP045997">
    <property type="protein sequence ID" value="QHV98144.1"/>
    <property type="molecule type" value="Genomic_DNA"/>
</dbReference>
<gene>
    <name evidence="3" type="ORF">GJR95_25450</name>
</gene>
<dbReference type="AlphaFoldDB" id="A0A6P1VZS9"/>
<protein>
    <submittedName>
        <fullName evidence="3">Glycerophosphodiester phosphodiesterase</fullName>
    </submittedName>
</protein>
<feature type="domain" description="GP-PDE" evidence="2">
    <location>
        <begin position="39"/>
        <end position="286"/>
    </location>
</feature>
<dbReference type="Gene3D" id="3.20.20.190">
    <property type="entry name" value="Phosphatidylinositol (PI) phosphodiesterase"/>
    <property type="match status" value="1"/>
</dbReference>
<dbReference type="GO" id="GO:0005886">
    <property type="term" value="C:plasma membrane"/>
    <property type="evidence" value="ECO:0007669"/>
    <property type="project" value="TreeGrafter"/>
</dbReference>
<organism evidence="3 4">
    <name type="scientific">Spirosoma endbachense</name>
    <dbReference type="NCBI Taxonomy" id="2666025"/>
    <lineage>
        <taxon>Bacteria</taxon>
        <taxon>Pseudomonadati</taxon>
        <taxon>Bacteroidota</taxon>
        <taxon>Cytophagia</taxon>
        <taxon>Cytophagales</taxon>
        <taxon>Cytophagaceae</taxon>
        <taxon>Spirosoma</taxon>
    </lineage>
</organism>
<evidence type="ECO:0000313" key="3">
    <source>
        <dbReference type="EMBL" id="QHV98144.1"/>
    </source>
</evidence>
<dbReference type="CDD" id="cd08566">
    <property type="entry name" value="GDPD_AtGDE_like"/>
    <property type="match status" value="1"/>
</dbReference>
<dbReference type="RefSeq" id="WP_162388556.1">
    <property type="nucleotide sequence ID" value="NZ_CP045997.1"/>
</dbReference>
<keyword evidence="1" id="KW-0732">Signal</keyword>
<accession>A0A6P1VZS9</accession>
<dbReference type="SUPFAM" id="SSF51695">
    <property type="entry name" value="PLC-like phosphodiesterases"/>
    <property type="match status" value="1"/>
</dbReference>
<dbReference type="GO" id="GO:0070291">
    <property type="term" value="P:N-acylethanolamine metabolic process"/>
    <property type="evidence" value="ECO:0007669"/>
    <property type="project" value="TreeGrafter"/>
</dbReference>
<dbReference type="InterPro" id="IPR017946">
    <property type="entry name" value="PLC-like_Pdiesterase_TIM-brl"/>
</dbReference>
<dbReference type="Pfam" id="PF03009">
    <property type="entry name" value="GDPD"/>
    <property type="match status" value="1"/>
</dbReference>
<evidence type="ECO:0000256" key="1">
    <source>
        <dbReference type="SAM" id="SignalP"/>
    </source>
</evidence>
<dbReference type="GO" id="GO:0008889">
    <property type="term" value="F:glycerophosphodiester phosphodiesterase activity"/>
    <property type="evidence" value="ECO:0007669"/>
    <property type="project" value="TreeGrafter"/>
</dbReference>
<sequence length="301" mass="34129">MRRSLLFISTILISVSTWAQSGSVDTIIRELHNPTSKQVLVVAHRGDWRGAPENSVLAIENAIRMGVDVVEIDLKKTKDGVLILMHDTTIDRTTSGHGKPEDYTWEELQKLTLKNEHGGPTRQRIPTFEKCMQLAKGRVMINIDKGYDYYKDAYQILVKTGTIDHAIIKSSKSYDEAKAENGDLLGGKLAYMPIVHLDRPDANAKIRTYEDKLKPVAYELIFRTDSTLDHSLYRTVPQSGSRIWFNSLWADQNGGHDDELSQEEGKAEAGWGWLITHGATMIQTDRPKELIEYLRKKGLHR</sequence>
<dbReference type="Proteomes" id="UP000464577">
    <property type="component" value="Chromosome"/>
</dbReference>
<dbReference type="InterPro" id="IPR032160">
    <property type="entry name" value="DUF4996"/>
</dbReference>
<reference evidence="3 4" key="1">
    <citation type="submission" date="2019-11" db="EMBL/GenBank/DDBJ databases">
        <title>Spirosoma endbachense sp. nov., isolated from a natural salt meadow.</title>
        <authorList>
            <person name="Rojas J."/>
            <person name="Ambika Manirajan B."/>
            <person name="Ratering S."/>
            <person name="Suarez C."/>
            <person name="Geissler-Plaum R."/>
            <person name="Schnell S."/>
        </authorList>
    </citation>
    <scope>NUCLEOTIDE SEQUENCE [LARGE SCALE GENOMIC DNA]</scope>
    <source>
        <strain evidence="3 4">I-24</strain>
    </source>
</reference>
<keyword evidence="4" id="KW-1185">Reference proteome</keyword>
<dbReference type="GO" id="GO:0006580">
    <property type="term" value="P:ethanolamine metabolic process"/>
    <property type="evidence" value="ECO:0007669"/>
    <property type="project" value="TreeGrafter"/>
</dbReference>
<feature type="signal peptide" evidence="1">
    <location>
        <begin position="1"/>
        <end position="19"/>
    </location>
</feature>
<proteinExistence type="predicted"/>
<feature type="chain" id="PRO_5026903557" evidence="1">
    <location>
        <begin position="20"/>
        <end position="301"/>
    </location>
</feature>